<comment type="caution">
    <text evidence="3">The sequence shown here is derived from an EMBL/GenBank/DDBJ whole genome shotgun (WGS) entry which is preliminary data.</text>
</comment>
<evidence type="ECO:0000256" key="1">
    <source>
        <dbReference type="SAM" id="Coils"/>
    </source>
</evidence>
<feature type="coiled-coil region" evidence="1">
    <location>
        <begin position="240"/>
        <end position="267"/>
    </location>
</feature>
<evidence type="ECO:0008006" key="5">
    <source>
        <dbReference type="Google" id="ProtNLM"/>
    </source>
</evidence>
<gene>
    <name evidence="3" type="ORF">ACFO3U_00600</name>
</gene>
<feature type="transmembrane region" description="Helical" evidence="2">
    <location>
        <begin position="46"/>
        <end position="67"/>
    </location>
</feature>
<keyword evidence="2" id="KW-1133">Transmembrane helix</keyword>
<evidence type="ECO:0000313" key="4">
    <source>
        <dbReference type="Proteomes" id="UP001595885"/>
    </source>
</evidence>
<keyword evidence="2" id="KW-0472">Membrane</keyword>
<accession>A0ABV9P2U0</accession>
<dbReference type="EMBL" id="JBHSGW010000001">
    <property type="protein sequence ID" value="MFC4738484.1"/>
    <property type="molecule type" value="Genomic_DNA"/>
</dbReference>
<reference evidence="4" key="1">
    <citation type="journal article" date="2019" name="Int. J. Syst. Evol. Microbiol.">
        <title>The Global Catalogue of Microorganisms (GCM) 10K type strain sequencing project: providing services to taxonomists for standard genome sequencing and annotation.</title>
        <authorList>
            <consortium name="The Broad Institute Genomics Platform"/>
            <consortium name="The Broad Institute Genome Sequencing Center for Infectious Disease"/>
            <person name="Wu L."/>
            <person name="Ma J."/>
        </authorList>
    </citation>
    <scope>NUCLEOTIDE SEQUENCE [LARGE SCALE GENOMIC DNA]</scope>
    <source>
        <strain evidence="4">CCUG 50349</strain>
    </source>
</reference>
<dbReference type="Proteomes" id="UP001595885">
    <property type="component" value="Unassembled WGS sequence"/>
</dbReference>
<sequence length="506" mass="57749">MKEQKNIERLFQEKFKDFEVAPPEMAWKNIEARLEEKKKKRRIIPFWFKASGIAASLILGFFIYSLFIKPSNVDLKTDDNSIVVDDKNNSIPNQSDAYTIEKNENNNTVLDNENSVLTEIDNSNKAAISSESDKDNNANTFKNKKQKNTYFETEENILTASNSIDKDKIKINTNPRYKENSIFSNHKIVEFDKNNDESKNSDLIKNEIDFNKINKLSNDKNSSIVVKEKTSMTTQDSSLVSKISEEVNELEQLLKEKEVGKNVEEKEKEMQNRWAVSSNASPVYFNSTSKNSTLDTKFDSNEKGYNSNLSYGLGVSYAINKKISIRTGINTLNFNSNTNDILFYQRNNPVPIDNLSRNKRGDLINIENKSKGNLKEASIYGSEVIKYNGALNQELGYIEVPLELSYKLIDKRFAIDVIGGMSTLFLNNNSVSIISNDMEMEIGSATNLNNIHYSTNFGMGFSYTFLKSFQANINPMFKYQLNTYTDNSNNIKPYFIGIYSGISFKF</sequence>
<evidence type="ECO:0000313" key="3">
    <source>
        <dbReference type="EMBL" id="MFC4738484.1"/>
    </source>
</evidence>
<keyword evidence="4" id="KW-1185">Reference proteome</keyword>
<keyword evidence="1" id="KW-0175">Coiled coil</keyword>
<name>A0ABV9P2U0_9FLAO</name>
<protein>
    <recommendedName>
        <fullName evidence="5">Outer membrane protein beta-barrel domain-containing protein</fullName>
    </recommendedName>
</protein>
<keyword evidence="2" id="KW-0812">Transmembrane</keyword>
<dbReference type="RefSeq" id="WP_379737426.1">
    <property type="nucleotide sequence ID" value="NZ_JBHSGW010000001.1"/>
</dbReference>
<proteinExistence type="predicted"/>
<organism evidence="3 4">
    <name type="scientific">Flavobacterium ponti</name>
    <dbReference type="NCBI Taxonomy" id="665133"/>
    <lineage>
        <taxon>Bacteria</taxon>
        <taxon>Pseudomonadati</taxon>
        <taxon>Bacteroidota</taxon>
        <taxon>Flavobacteriia</taxon>
        <taxon>Flavobacteriales</taxon>
        <taxon>Flavobacteriaceae</taxon>
        <taxon>Flavobacterium</taxon>
    </lineage>
</organism>
<evidence type="ECO:0000256" key="2">
    <source>
        <dbReference type="SAM" id="Phobius"/>
    </source>
</evidence>